<accession>A0A182YFV1</accession>
<dbReference type="VEuPathDB" id="VectorBase:ASTEI07337"/>
<dbReference type="OMA" id="MSREHAN"/>
<keyword evidence="3" id="KW-0240">DNA-directed RNA polymerase</keyword>
<dbReference type="AlphaFoldDB" id="A0A182YFV1"/>
<evidence type="ECO:0008006" key="8">
    <source>
        <dbReference type="Google" id="ProtNLM"/>
    </source>
</evidence>
<dbReference type="Pfam" id="PF06870">
    <property type="entry name" value="RNA_pol_I_A49"/>
    <property type="match status" value="1"/>
</dbReference>
<dbReference type="PANTHER" id="PTHR14440">
    <property type="entry name" value="DNA-DIRECTED RNA POLYMERASE I SUBUNIT RPA49"/>
    <property type="match status" value="1"/>
</dbReference>
<keyword evidence="5" id="KW-0539">Nucleus</keyword>
<organism evidence="6 7">
    <name type="scientific">Anopheles stephensi</name>
    <name type="common">Indo-Pakistan malaria mosquito</name>
    <dbReference type="NCBI Taxonomy" id="30069"/>
    <lineage>
        <taxon>Eukaryota</taxon>
        <taxon>Metazoa</taxon>
        <taxon>Ecdysozoa</taxon>
        <taxon>Arthropoda</taxon>
        <taxon>Hexapoda</taxon>
        <taxon>Insecta</taxon>
        <taxon>Pterygota</taxon>
        <taxon>Neoptera</taxon>
        <taxon>Endopterygota</taxon>
        <taxon>Diptera</taxon>
        <taxon>Nematocera</taxon>
        <taxon>Culicoidea</taxon>
        <taxon>Culicidae</taxon>
        <taxon>Anophelinae</taxon>
        <taxon>Anopheles</taxon>
    </lineage>
</organism>
<dbReference type="GO" id="GO:0003677">
    <property type="term" value="F:DNA binding"/>
    <property type="evidence" value="ECO:0007669"/>
    <property type="project" value="InterPro"/>
</dbReference>
<evidence type="ECO:0000256" key="4">
    <source>
        <dbReference type="ARBA" id="ARBA00023163"/>
    </source>
</evidence>
<comment type="subcellular location">
    <subcellularLocation>
        <location evidence="1">Nucleus</location>
        <location evidence="1">Nucleolus</location>
    </subcellularLocation>
</comment>
<reference evidence="6" key="2">
    <citation type="submission" date="2020-05" db="UniProtKB">
        <authorList>
            <consortium name="EnsemblMetazoa"/>
        </authorList>
    </citation>
    <scope>IDENTIFICATION</scope>
    <source>
        <strain evidence="6">Indian</strain>
    </source>
</reference>
<evidence type="ECO:0000256" key="1">
    <source>
        <dbReference type="ARBA" id="ARBA00004604"/>
    </source>
</evidence>
<proteinExistence type="inferred from homology"/>
<evidence type="ECO:0000256" key="5">
    <source>
        <dbReference type="ARBA" id="ARBA00023242"/>
    </source>
</evidence>
<dbReference type="VEuPathDB" id="VectorBase:ASTEI20_045113"/>
<keyword evidence="7" id="KW-1185">Reference proteome</keyword>
<evidence type="ECO:0000256" key="3">
    <source>
        <dbReference type="ARBA" id="ARBA00022478"/>
    </source>
</evidence>
<dbReference type="Proteomes" id="UP000076408">
    <property type="component" value="Unassembled WGS sequence"/>
</dbReference>
<evidence type="ECO:0000313" key="7">
    <source>
        <dbReference type="Proteomes" id="UP000076408"/>
    </source>
</evidence>
<dbReference type="EnsemblMetazoa" id="ASTEI07337-RA">
    <property type="protein sequence ID" value="ASTEI07337-PA"/>
    <property type="gene ID" value="ASTEI07337"/>
</dbReference>
<protein>
    <recommendedName>
        <fullName evidence="8">DNA-directed RNA polymerase I subunit RPA49</fullName>
    </recommendedName>
</protein>
<dbReference type="GO" id="GO:0000428">
    <property type="term" value="C:DNA-directed RNA polymerase complex"/>
    <property type="evidence" value="ECO:0007669"/>
    <property type="project" value="UniProtKB-KW"/>
</dbReference>
<dbReference type="STRING" id="30069.A0A182YFV1"/>
<reference evidence="7" key="1">
    <citation type="journal article" date="2014" name="Genome Biol.">
        <title>Genome analysis of a major urban malaria vector mosquito, Anopheles stephensi.</title>
        <authorList>
            <person name="Jiang X."/>
            <person name="Peery A."/>
            <person name="Hall A.B."/>
            <person name="Sharma A."/>
            <person name="Chen X.G."/>
            <person name="Waterhouse R.M."/>
            <person name="Komissarov A."/>
            <person name="Riehle M.M."/>
            <person name="Shouche Y."/>
            <person name="Sharakhova M.V."/>
            <person name="Lawson D."/>
            <person name="Pakpour N."/>
            <person name="Arensburger P."/>
            <person name="Davidson V.L."/>
            <person name="Eiglmeier K."/>
            <person name="Emrich S."/>
            <person name="George P."/>
            <person name="Kennedy R.C."/>
            <person name="Mane S.P."/>
            <person name="Maslen G."/>
            <person name="Oringanje C."/>
            <person name="Qi Y."/>
            <person name="Settlage R."/>
            <person name="Tojo M."/>
            <person name="Tubio J.M."/>
            <person name="Unger M.F."/>
            <person name="Wang B."/>
            <person name="Vernick K.D."/>
            <person name="Ribeiro J.M."/>
            <person name="James A.A."/>
            <person name="Michel K."/>
            <person name="Riehle M.A."/>
            <person name="Luckhart S."/>
            <person name="Sharakhov I.V."/>
            <person name="Tu Z."/>
        </authorList>
    </citation>
    <scope>NUCLEOTIDE SEQUENCE [LARGE SCALE GENOMIC DNA]</scope>
    <source>
        <strain evidence="7">Indian</strain>
    </source>
</reference>
<dbReference type="GO" id="GO:0006351">
    <property type="term" value="P:DNA-templated transcription"/>
    <property type="evidence" value="ECO:0007669"/>
    <property type="project" value="InterPro"/>
</dbReference>
<sequence length="413" mass="46576">MSSKITKVVELNPHENHPVILENFGTYLEHRQHDMKCLLAHNPSTGTNAGVGNVLLVTGEKKLYCGNIDVQPADSDQTEPLMRTYVAKRNKATGKMRLVEVRSSTLMHISLDRPANSSQPSAAFDERRLLNMQKKLNPRAARMKEKRNSKILDLSVIEDKLQSMASETQLKDVEEACPVKMTVTNDDVQQELQAKRNPDAKTLGDLYDAERVIGADVWRSLTDAAKEMLQMPVEQITMANSYLENKVKAVMQSSKPTTEPNLAIVRTCLYMDVMVRLVGPKAYELTKRGNNVSPFTKVLDSTIRKSFLQHVQQESNTSNRVTKYTRKKALVYYMALLFALEKRPVIELDLFHKSLELPRSEIVMCASVVGARYLPKVGQFMIGNVKVKTEEDLAANALEVFRKASRGPRGRRN</sequence>
<comment type="similarity">
    <text evidence="2">Belongs to the eukaryotic RPA49/POLR1E RNA polymerase subunit family.</text>
</comment>
<evidence type="ECO:0000313" key="6">
    <source>
        <dbReference type="EnsemblMetazoa" id="ASTEI07337-PA"/>
    </source>
</evidence>
<dbReference type="VEuPathDB" id="VectorBase:ASTE009732"/>
<dbReference type="GO" id="GO:0005730">
    <property type="term" value="C:nucleolus"/>
    <property type="evidence" value="ECO:0007669"/>
    <property type="project" value="UniProtKB-SubCell"/>
</dbReference>
<name>A0A182YFV1_ANOST</name>
<evidence type="ECO:0000256" key="2">
    <source>
        <dbReference type="ARBA" id="ARBA00009430"/>
    </source>
</evidence>
<dbReference type="InterPro" id="IPR009668">
    <property type="entry name" value="RNA_pol-assoc_fac_A49-like"/>
</dbReference>
<keyword evidence="4" id="KW-0804">Transcription</keyword>